<organism evidence="9 10">
    <name type="scientific">Danio rerio</name>
    <name type="common">Zebrafish</name>
    <name type="synonym">Brachydanio rerio</name>
    <dbReference type="NCBI Taxonomy" id="7955"/>
    <lineage>
        <taxon>Eukaryota</taxon>
        <taxon>Metazoa</taxon>
        <taxon>Chordata</taxon>
        <taxon>Craniata</taxon>
        <taxon>Vertebrata</taxon>
        <taxon>Euteleostomi</taxon>
        <taxon>Actinopterygii</taxon>
        <taxon>Neopterygii</taxon>
        <taxon>Teleostei</taxon>
        <taxon>Ostariophysi</taxon>
        <taxon>Cypriniformes</taxon>
        <taxon>Danionidae</taxon>
        <taxon>Danioninae</taxon>
        <taxon>Danio</taxon>
    </lineage>
</organism>
<dbReference type="InterPro" id="IPR028942">
    <property type="entry name" value="WHIM1_dom"/>
</dbReference>
<dbReference type="OrthoDB" id="10055895at2759"/>
<keyword evidence="3 6" id="KW-0863">Zinc-finger</keyword>
<dbReference type="PANTHER" id="PTHR14296">
    <property type="entry name" value="REMODELING AND SPACING FACTOR 1"/>
    <property type="match status" value="1"/>
</dbReference>
<evidence type="ECO:0000313" key="9">
    <source>
        <dbReference type="Proteomes" id="UP000000437"/>
    </source>
</evidence>
<keyword evidence="5" id="KW-0539">Nucleus</keyword>
<protein>
    <submittedName>
        <fullName evidence="10">Remodeling and spacing factor 1</fullName>
    </submittedName>
</protein>
<feature type="compositionally biased region" description="Basic and acidic residues" evidence="7">
    <location>
        <begin position="533"/>
        <end position="544"/>
    </location>
</feature>
<dbReference type="SMART" id="SM00249">
    <property type="entry name" value="PHD"/>
    <property type="match status" value="1"/>
</dbReference>
<feature type="compositionally biased region" description="Basic residues" evidence="7">
    <location>
        <begin position="879"/>
        <end position="892"/>
    </location>
</feature>
<feature type="compositionally biased region" description="Basic and acidic residues" evidence="7">
    <location>
        <begin position="1130"/>
        <end position="1148"/>
    </location>
</feature>
<proteinExistence type="predicted"/>
<feature type="compositionally biased region" description="Acidic residues" evidence="7">
    <location>
        <begin position="1051"/>
        <end position="1078"/>
    </location>
</feature>
<keyword evidence="4" id="KW-0862">Zinc</keyword>
<feature type="region of interest" description="Disordered" evidence="7">
    <location>
        <begin position="204"/>
        <end position="240"/>
    </location>
</feature>
<evidence type="ECO:0000256" key="2">
    <source>
        <dbReference type="ARBA" id="ARBA00022723"/>
    </source>
</evidence>
<dbReference type="InterPro" id="IPR001965">
    <property type="entry name" value="Znf_PHD"/>
</dbReference>
<feature type="compositionally biased region" description="Basic and acidic residues" evidence="7">
    <location>
        <begin position="741"/>
        <end position="759"/>
    </location>
</feature>
<evidence type="ECO:0000256" key="4">
    <source>
        <dbReference type="ARBA" id="ARBA00022833"/>
    </source>
</evidence>
<feature type="region of interest" description="Disordered" evidence="7">
    <location>
        <begin position="640"/>
        <end position="770"/>
    </location>
</feature>
<dbReference type="Proteomes" id="UP000000437">
    <property type="component" value="Chromosome 18"/>
</dbReference>
<keyword evidence="2" id="KW-0479">Metal-binding</keyword>
<feature type="compositionally biased region" description="Basic and acidic residues" evidence="7">
    <location>
        <begin position="693"/>
        <end position="708"/>
    </location>
</feature>
<dbReference type="PROSITE" id="PS50016">
    <property type="entry name" value="ZF_PHD_2"/>
    <property type="match status" value="1"/>
</dbReference>
<accession>A0A8M1QHL2</accession>
<dbReference type="RefSeq" id="XP_001921675.3">
    <property type="nucleotide sequence ID" value="XM_001921640.8"/>
</dbReference>
<dbReference type="ZFIN" id="ZDB-GENE-120215-90">
    <property type="gene designation" value="rsf1a"/>
</dbReference>
<evidence type="ECO:0000313" key="10">
    <source>
        <dbReference type="RefSeq" id="XP_001921675.3"/>
    </source>
</evidence>
<keyword evidence="9" id="KW-1185">Reference proteome</keyword>
<feature type="region of interest" description="Disordered" evidence="7">
    <location>
        <begin position="917"/>
        <end position="1263"/>
    </location>
</feature>
<sequence length="1263" mass="142930">MAAPGTTSTAALAPAHSPGFAVVCSFLERYGPVLDLPELSFPQLERYLQDTSAVPRPLIELHIKLLRKIGKSVTPDRWEKYLVKVCQEFNSTWAWEMERKSYLEMTVECKTDILKYLCECQFDDNLKFKTLINEEDPDTMRLQPIGRDKEGLLYWFQLDQEQNIRVYSEEQDDLDGSSWKLIARNRNDLADTLEQLKAKIEPAVTDQDKQDAPTSPNMETEGVKGEVGDLKNHIPGQVDFTNSTIRSNKIDSISKEIKKETPMDLVKSEKLTQNLNPRVVIDNRVSTIKTLVKQEPKDCPKPWNAISVVMPPASIKQEPAIKPETNEDKKETLFENLARTIKSDQQAKIPLKKRELKRSGGYDVTNHYSNINHNNNNLNSNGSISTGGIIVRNPAVLPLKEEQIKGQYPGDGDKGSMGIITVPQEPIGKLDINQYIGVGVIKGPIERKRPLDENDSSSNGHHGNGNVLTEVAGTDSVRQSVLVGNTMVKEDGPLTCSIPEDLSKDGCNKMLDVSAKVVEESTTEMQTTSVEETIEKSDNKELKNTKTIGEEADVVVQDEGKSKGPKGTRKRRSQKTKSKLQVREDSQKMKLSSNIGEVLKRKTGEGEKNGRNNDEEVSSELQKEGIRLKIKIPLHRRTPELQHKEIEESETGNRRSLRRSARISKPSPKVANSRDGKQDRKLSAAQYEDEHVDNEKAKVLSKKVDTPKPLKGKRRHRRTRWSRIRMKNCKSKVAQEEEAVDDKAENDDNKSEKGDHNSEAESEQSNEFPPEDACKHCGLANHPELILLCDLCDSGYHTACLRPPLMIIPDGEWFCPPCQHKLLCERLEEQLQNLDTALKKKERAERRRERLVYVGISVENIIPGPDGDGEDSLMEKKKDPKKSKNLGRRSTRTRKSISYRFDDFDEAIDEAIEEDLQDSEGGAAGGGKPLANVVSQQKSAVNRESRRPVKPVAPRKKKRRRLNDLDSDSTVDEEESEDEFQLSESMEEDFVVSGDGASDGDVGSYEGSEWGSGESEAENKPASRRTGKPAQTRRSRRSKRRPAARRRGSSEEDLLDSEEEEEEEDMETEGSDCSDTEVDVNRRRPRRSHNSQVNYYETSESEGSQKPSDLKHSSHAHRRRLSSSNSEESALSKDFKPKVLLQRSDRVQKKCTPAGEDSKHRHKLIKQRPQRSSSEDEEEDGGETEESEEEERPMRKRSNRIETDEEEEEDTRGNVRWKHIRHNGLVAAQQEEEEEDDDDEEDEEEFTGVTDLVNFVFDSEQLS</sequence>
<dbReference type="AlphaFoldDB" id="A0A8M1QHL2"/>
<feature type="compositionally biased region" description="Acidic residues" evidence="7">
    <location>
        <begin position="1230"/>
        <end position="1246"/>
    </location>
</feature>
<dbReference type="Pfam" id="PF00628">
    <property type="entry name" value="PHD"/>
    <property type="match status" value="1"/>
</dbReference>
<dbReference type="CDD" id="cd15543">
    <property type="entry name" value="PHD_RSF1"/>
    <property type="match status" value="1"/>
</dbReference>
<dbReference type="InterPro" id="IPR011011">
    <property type="entry name" value="Znf_FYVE_PHD"/>
</dbReference>
<dbReference type="InterPro" id="IPR028938">
    <property type="entry name" value="Rsf1-like"/>
</dbReference>
<dbReference type="PANTHER" id="PTHR14296:SF15">
    <property type="entry name" value="REMODELING AND SPACING FACTOR 1"/>
    <property type="match status" value="1"/>
</dbReference>
<gene>
    <name evidence="10 11" type="primary">rsf1a</name>
</gene>
<evidence type="ECO:0000259" key="8">
    <source>
        <dbReference type="PROSITE" id="PS50016"/>
    </source>
</evidence>
<feature type="domain" description="PHD-type" evidence="8">
    <location>
        <begin position="771"/>
        <end position="821"/>
    </location>
</feature>
<dbReference type="GeneID" id="564825"/>
<dbReference type="GO" id="GO:0031213">
    <property type="term" value="C:RSF complex"/>
    <property type="evidence" value="ECO:0000318"/>
    <property type="project" value="GO_Central"/>
</dbReference>
<feature type="compositionally biased region" description="Basic residues" evidence="7">
    <location>
        <begin position="1160"/>
        <end position="1169"/>
    </location>
</feature>
<feature type="region of interest" description="Disordered" evidence="7">
    <location>
        <begin position="520"/>
        <end position="621"/>
    </location>
</feature>
<name>A0A8M1QHL2_DANRE</name>
<feature type="compositionally biased region" description="Polar residues" evidence="7">
    <location>
        <begin position="1090"/>
        <end position="1107"/>
    </location>
</feature>
<reference evidence="10" key="1">
    <citation type="submission" date="2025-08" db="UniProtKB">
        <authorList>
            <consortium name="RefSeq"/>
        </authorList>
    </citation>
    <scope>IDENTIFICATION</scope>
    <source>
        <strain evidence="10">Tuebingen</strain>
        <tissue evidence="10">Fibroblasts and whole tissue</tissue>
    </source>
</reference>
<dbReference type="InterPro" id="IPR019787">
    <property type="entry name" value="Znf_PHD-finger"/>
</dbReference>
<feature type="compositionally biased region" description="Basic and acidic residues" evidence="7">
    <location>
        <begin position="221"/>
        <end position="232"/>
    </location>
</feature>
<evidence type="ECO:0000256" key="3">
    <source>
        <dbReference type="ARBA" id="ARBA00022771"/>
    </source>
</evidence>
<feature type="compositionally biased region" description="Acidic residues" evidence="7">
    <location>
        <begin position="965"/>
        <end position="990"/>
    </location>
</feature>
<comment type="subcellular location">
    <subcellularLocation>
        <location evidence="1">Nucleus</location>
    </subcellularLocation>
</comment>
<evidence type="ECO:0000256" key="7">
    <source>
        <dbReference type="SAM" id="MobiDB-lite"/>
    </source>
</evidence>
<dbReference type="InterPro" id="IPR019786">
    <property type="entry name" value="Zinc_finger_PHD-type_CS"/>
</dbReference>
<feature type="compositionally biased region" description="Acidic residues" evidence="7">
    <location>
        <begin position="1175"/>
        <end position="1191"/>
    </location>
</feature>
<dbReference type="CTD" id="564825"/>
<feature type="region of interest" description="Disordered" evidence="7">
    <location>
        <begin position="864"/>
        <end position="892"/>
    </location>
</feature>
<dbReference type="GO" id="GO:0042393">
    <property type="term" value="F:histone binding"/>
    <property type="evidence" value="ECO:0000318"/>
    <property type="project" value="GO_Central"/>
</dbReference>
<feature type="compositionally biased region" description="Basic residues" evidence="7">
    <location>
        <begin position="1022"/>
        <end position="1047"/>
    </location>
</feature>
<feature type="compositionally biased region" description="Low complexity" evidence="7">
    <location>
        <begin position="991"/>
        <end position="1014"/>
    </location>
</feature>
<dbReference type="KEGG" id="dre:564825"/>
<feature type="compositionally biased region" description="Basic and acidic residues" evidence="7">
    <location>
        <begin position="598"/>
        <end position="614"/>
    </location>
</feature>
<feature type="region of interest" description="Disordered" evidence="7">
    <location>
        <begin position="448"/>
        <end position="472"/>
    </location>
</feature>
<evidence type="ECO:0000313" key="11">
    <source>
        <dbReference type="ZFIN" id="ZDB-GENE-120215-90"/>
    </source>
</evidence>
<evidence type="ECO:0000256" key="5">
    <source>
        <dbReference type="ARBA" id="ARBA00023242"/>
    </source>
</evidence>
<dbReference type="PROSITE" id="PS01359">
    <property type="entry name" value="ZF_PHD_1"/>
    <property type="match status" value="1"/>
</dbReference>
<dbReference type="SUPFAM" id="SSF57903">
    <property type="entry name" value="FYVE/PHD zinc finger"/>
    <property type="match status" value="1"/>
</dbReference>
<dbReference type="GO" id="GO:0008270">
    <property type="term" value="F:zinc ion binding"/>
    <property type="evidence" value="ECO:0007669"/>
    <property type="project" value="UniProtKB-KW"/>
</dbReference>
<dbReference type="GO" id="GO:0045892">
    <property type="term" value="P:negative regulation of DNA-templated transcription"/>
    <property type="evidence" value="ECO:0000318"/>
    <property type="project" value="GO_Central"/>
</dbReference>
<feature type="compositionally biased region" description="Basic residues" evidence="7">
    <location>
        <begin position="710"/>
        <end position="730"/>
    </location>
</feature>
<dbReference type="Pfam" id="PF15612">
    <property type="entry name" value="WHIM1"/>
    <property type="match status" value="1"/>
</dbReference>
<dbReference type="Gene3D" id="2.30.30.1150">
    <property type="match status" value="1"/>
</dbReference>
<feature type="compositionally biased region" description="Basic and acidic residues" evidence="7">
    <location>
        <begin position="672"/>
        <end position="682"/>
    </location>
</feature>
<evidence type="ECO:0000256" key="6">
    <source>
        <dbReference type="PROSITE-ProRule" id="PRU00146"/>
    </source>
</evidence>
<feature type="compositionally biased region" description="Basic residues" evidence="7">
    <location>
        <begin position="563"/>
        <end position="580"/>
    </location>
</feature>
<dbReference type="AGR" id="ZFIN:ZDB-GENE-120215-90"/>
<evidence type="ECO:0000256" key="1">
    <source>
        <dbReference type="ARBA" id="ARBA00004123"/>
    </source>
</evidence>